<reference evidence="1" key="1">
    <citation type="submission" date="2020-04" db="EMBL/GenBank/DDBJ databases">
        <authorList>
            <person name="Alioto T."/>
            <person name="Alioto T."/>
            <person name="Gomez Garrido J."/>
        </authorList>
    </citation>
    <scope>NUCLEOTIDE SEQUENCE</scope>
    <source>
        <strain evidence="1">A484AB</strain>
    </source>
</reference>
<dbReference type="PANTHER" id="PTHR47510:SF3">
    <property type="entry name" value="ENDO_EXONUCLEASE_PHOSPHATASE DOMAIN-CONTAINING PROTEIN"/>
    <property type="match status" value="1"/>
</dbReference>
<dbReference type="AlphaFoldDB" id="A0A6S7KKZ4"/>
<dbReference type="PANTHER" id="PTHR47510">
    <property type="entry name" value="REVERSE TRANSCRIPTASE DOMAIN-CONTAINING PROTEIN"/>
    <property type="match status" value="1"/>
</dbReference>
<dbReference type="InterPro" id="IPR043502">
    <property type="entry name" value="DNA/RNA_pol_sf"/>
</dbReference>
<sequence>MLVQSFHPSTISRSSSNWNSETGKTTVVTYLVDSEINGDPIRKHVPNEFLVSEAEVYRSLSSLQVAKSVGPDELPNKVLKEFATELSPVIQDIYNQSIKEAYIPDLLKSSIISPIPNVTTPQSIESDLRPISLTCNLAKIMEGFFCRRLLSQLARKIDPRQFARKGHSTTDALLFLLQPVYEALDSGNACARFFFADFCKGFDRIDHHILMKELMELDIHPVLYNWINAFLSNRKQAVRIGETLSDWKSPNGGIPQGTKLGVILVSVMTNKLISDWHLRTKFVDDTAALEIIPRNSISYLNHT</sequence>
<dbReference type="SUPFAM" id="SSF56672">
    <property type="entry name" value="DNA/RNA polymerases"/>
    <property type="match status" value="1"/>
</dbReference>
<dbReference type="Pfam" id="PF00078">
    <property type="entry name" value="RVT_1"/>
    <property type="match status" value="1"/>
</dbReference>
<dbReference type="Proteomes" id="UP001152795">
    <property type="component" value="Unassembled WGS sequence"/>
</dbReference>
<protein>
    <submittedName>
        <fullName evidence="1">Uncharacterized protein</fullName>
    </submittedName>
</protein>
<dbReference type="InterPro" id="IPR000477">
    <property type="entry name" value="RT_dom"/>
</dbReference>
<comment type="caution">
    <text evidence="1">The sequence shown here is derived from an EMBL/GenBank/DDBJ whole genome shotgun (WGS) entry which is preliminary data.</text>
</comment>
<accession>A0A6S7KKZ4</accession>
<keyword evidence="2" id="KW-1185">Reference proteome</keyword>
<evidence type="ECO:0000313" key="2">
    <source>
        <dbReference type="Proteomes" id="UP001152795"/>
    </source>
</evidence>
<gene>
    <name evidence="1" type="ORF">PACLA_8A044939</name>
</gene>
<feature type="non-terminal residue" evidence="1">
    <location>
        <position position="303"/>
    </location>
</feature>
<organism evidence="1 2">
    <name type="scientific">Paramuricea clavata</name>
    <name type="common">Red gorgonian</name>
    <name type="synonym">Violescent sea-whip</name>
    <dbReference type="NCBI Taxonomy" id="317549"/>
    <lineage>
        <taxon>Eukaryota</taxon>
        <taxon>Metazoa</taxon>
        <taxon>Cnidaria</taxon>
        <taxon>Anthozoa</taxon>
        <taxon>Octocorallia</taxon>
        <taxon>Malacalcyonacea</taxon>
        <taxon>Plexauridae</taxon>
        <taxon>Paramuricea</taxon>
    </lineage>
</organism>
<proteinExistence type="predicted"/>
<name>A0A6S7KKZ4_PARCT</name>
<dbReference type="OrthoDB" id="5986182at2759"/>
<dbReference type="EMBL" id="CACRXK020031012">
    <property type="protein sequence ID" value="CAB4042870.1"/>
    <property type="molecule type" value="Genomic_DNA"/>
</dbReference>
<evidence type="ECO:0000313" key="1">
    <source>
        <dbReference type="EMBL" id="CAB4042870.1"/>
    </source>
</evidence>
<dbReference type="PROSITE" id="PS50878">
    <property type="entry name" value="RT_POL"/>
    <property type="match status" value="1"/>
</dbReference>